<protein>
    <recommendedName>
        <fullName evidence="3">HMA domain-containing protein</fullName>
    </recommendedName>
</protein>
<dbReference type="InterPro" id="IPR036163">
    <property type="entry name" value="HMA_dom_sf"/>
</dbReference>
<reference evidence="4" key="1">
    <citation type="submission" date="2024-02" db="EMBL/GenBank/DDBJ databases">
        <authorList>
            <consortium name="ELIXIR-Norway"/>
            <consortium name="Elixir Norway"/>
        </authorList>
    </citation>
    <scope>NUCLEOTIDE SEQUENCE</scope>
</reference>
<dbReference type="PANTHER" id="PTHR22814:SF336">
    <property type="entry name" value="HEAVY METAL-ASSOCIATED ISOPRENYLATED PLANT PROTEIN 23"/>
    <property type="match status" value="1"/>
</dbReference>
<feature type="domain" description="HMA" evidence="3">
    <location>
        <begin position="41"/>
        <end position="104"/>
    </location>
</feature>
<name>A0ABP0V1Z3_9BRYO</name>
<dbReference type="PANTHER" id="PTHR22814">
    <property type="entry name" value="COPPER TRANSPORT PROTEIN ATOX1-RELATED"/>
    <property type="match status" value="1"/>
</dbReference>
<sequence>MTSWIREMLHGKEEPMYMSSPINSGGYTNQYPPVTPQNGTVPALELKVPMCCDKCEEKVKEELEELNGVRSVICDRYNQRVTIIGFVDPLQALKQVKKAKVDGKCELISSGSYIVNSSSGTHPHRAPTYNPSQEYGRGGSSGAGLIRSNSFGRELGRLPSFGNSALREPLRRDFMHRDDAERRNDYYEDVNQDSQRDFYGVRRMPSFNRYRNHDAEYISTDRRYGSPYGGDPVYSSHHSHRPVYQSQVSFSKLPVTNPYYMKHIASEY</sequence>
<gene>
    <name evidence="4" type="ORF">CSSPTR1EN2_LOCUS21332</name>
</gene>
<keyword evidence="1" id="KW-0479">Metal-binding</keyword>
<dbReference type="SUPFAM" id="SSF55008">
    <property type="entry name" value="HMA, heavy metal-associated domain"/>
    <property type="match status" value="1"/>
</dbReference>
<dbReference type="PROSITE" id="PS50846">
    <property type="entry name" value="HMA_2"/>
    <property type="match status" value="1"/>
</dbReference>
<evidence type="ECO:0000256" key="2">
    <source>
        <dbReference type="SAM" id="MobiDB-lite"/>
    </source>
</evidence>
<dbReference type="Gene3D" id="3.30.70.100">
    <property type="match status" value="1"/>
</dbReference>
<proteinExistence type="predicted"/>
<feature type="region of interest" description="Disordered" evidence="2">
    <location>
        <begin position="118"/>
        <end position="143"/>
    </location>
</feature>
<keyword evidence="5" id="KW-1185">Reference proteome</keyword>
<dbReference type="Proteomes" id="UP001497512">
    <property type="component" value="Chromosome 8"/>
</dbReference>
<evidence type="ECO:0000313" key="5">
    <source>
        <dbReference type="Proteomes" id="UP001497512"/>
    </source>
</evidence>
<dbReference type="Pfam" id="PF00403">
    <property type="entry name" value="HMA"/>
    <property type="match status" value="1"/>
</dbReference>
<dbReference type="InterPro" id="IPR006121">
    <property type="entry name" value="HMA_dom"/>
</dbReference>
<organism evidence="4 5">
    <name type="scientific">Sphagnum troendelagicum</name>
    <dbReference type="NCBI Taxonomy" id="128251"/>
    <lineage>
        <taxon>Eukaryota</taxon>
        <taxon>Viridiplantae</taxon>
        <taxon>Streptophyta</taxon>
        <taxon>Embryophyta</taxon>
        <taxon>Bryophyta</taxon>
        <taxon>Sphagnophytina</taxon>
        <taxon>Sphagnopsida</taxon>
        <taxon>Sphagnales</taxon>
        <taxon>Sphagnaceae</taxon>
        <taxon>Sphagnum</taxon>
    </lineage>
</organism>
<evidence type="ECO:0000313" key="4">
    <source>
        <dbReference type="EMBL" id="CAK9233130.1"/>
    </source>
</evidence>
<evidence type="ECO:0000259" key="3">
    <source>
        <dbReference type="PROSITE" id="PS50846"/>
    </source>
</evidence>
<dbReference type="EMBL" id="OZ019900">
    <property type="protein sequence ID" value="CAK9233130.1"/>
    <property type="molecule type" value="Genomic_DNA"/>
</dbReference>
<accession>A0ABP0V1Z3</accession>
<evidence type="ECO:0000256" key="1">
    <source>
        <dbReference type="ARBA" id="ARBA00022723"/>
    </source>
</evidence>